<evidence type="ECO:0000256" key="4">
    <source>
        <dbReference type="SAM" id="MobiDB-lite"/>
    </source>
</evidence>
<feature type="repeat" description="PPR" evidence="3">
    <location>
        <begin position="616"/>
        <end position="650"/>
    </location>
</feature>
<evidence type="ECO:0000256" key="2">
    <source>
        <dbReference type="ARBA" id="ARBA00022737"/>
    </source>
</evidence>
<feature type="repeat" description="PPR" evidence="3">
    <location>
        <begin position="476"/>
        <end position="510"/>
    </location>
</feature>
<dbReference type="PROSITE" id="PS51375">
    <property type="entry name" value="PPR"/>
    <property type="match status" value="8"/>
</dbReference>
<gene>
    <name evidence="6" type="ORF">CSSPTR1EN2_LOCUS16828</name>
</gene>
<comment type="similarity">
    <text evidence="1">Belongs to the PPR family. P subfamily.</text>
</comment>
<feature type="repeat" description="PPR" evidence="3">
    <location>
        <begin position="441"/>
        <end position="475"/>
    </location>
</feature>
<feature type="repeat" description="PPR" evidence="3">
    <location>
        <begin position="651"/>
        <end position="685"/>
    </location>
</feature>
<feature type="repeat" description="PPR" evidence="3">
    <location>
        <begin position="406"/>
        <end position="440"/>
    </location>
</feature>
<organism evidence="6 7">
    <name type="scientific">Sphagnum troendelagicum</name>
    <dbReference type="NCBI Taxonomy" id="128251"/>
    <lineage>
        <taxon>Eukaryota</taxon>
        <taxon>Viridiplantae</taxon>
        <taxon>Streptophyta</taxon>
        <taxon>Embryophyta</taxon>
        <taxon>Bryophyta</taxon>
        <taxon>Sphagnophytina</taxon>
        <taxon>Sphagnopsida</taxon>
        <taxon>Sphagnales</taxon>
        <taxon>Sphagnaceae</taxon>
        <taxon>Sphagnum</taxon>
    </lineage>
</organism>
<evidence type="ECO:0000256" key="1">
    <source>
        <dbReference type="ARBA" id="ARBA00007626"/>
    </source>
</evidence>
<feature type="compositionally biased region" description="Basic and acidic residues" evidence="4">
    <location>
        <begin position="296"/>
        <end position="310"/>
    </location>
</feature>
<feature type="compositionally biased region" description="Polar residues" evidence="4">
    <location>
        <begin position="202"/>
        <end position="232"/>
    </location>
</feature>
<dbReference type="Gene3D" id="3.30.1370.110">
    <property type="match status" value="1"/>
</dbReference>
<dbReference type="InterPro" id="IPR002625">
    <property type="entry name" value="Smr_dom"/>
</dbReference>
<evidence type="ECO:0000256" key="3">
    <source>
        <dbReference type="PROSITE-ProRule" id="PRU00708"/>
    </source>
</evidence>
<keyword evidence="2" id="KW-0677">Repeat</keyword>
<feature type="repeat" description="PPR" evidence="3">
    <location>
        <begin position="581"/>
        <end position="615"/>
    </location>
</feature>
<feature type="region of interest" description="Disordered" evidence="4">
    <location>
        <begin position="23"/>
        <end position="87"/>
    </location>
</feature>
<name>A0ABP0UKW0_9BRYO</name>
<dbReference type="NCBIfam" id="TIGR00756">
    <property type="entry name" value="PPR"/>
    <property type="match status" value="7"/>
</dbReference>
<evidence type="ECO:0000313" key="6">
    <source>
        <dbReference type="EMBL" id="CAK9223431.1"/>
    </source>
</evidence>
<evidence type="ECO:0000259" key="5">
    <source>
        <dbReference type="PROSITE" id="PS50828"/>
    </source>
</evidence>
<dbReference type="PANTHER" id="PTHR47447">
    <property type="entry name" value="OS03G0856100 PROTEIN"/>
    <property type="match status" value="1"/>
</dbReference>
<dbReference type="PANTHER" id="PTHR47447:SF17">
    <property type="entry name" value="OS12G0638900 PROTEIN"/>
    <property type="match status" value="1"/>
</dbReference>
<proteinExistence type="inferred from homology"/>
<dbReference type="SUPFAM" id="SSF160443">
    <property type="entry name" value="SMR domain-like"/>
    <property type="match status" value="1"/>
</dbReference>
<feature type="repeat" description="PPR" evidence="3">
    <location>
        <begin position="511"/>
        <end position="545"/>
    </location>
</feature>
<dbReference type="SMART" id="SM00463">
    <property type="entry name" value="SMR"/>
    <property type="match status" value="1"/>
</dbReference>
<feature type="domain" description="Smr" evidence="5">
    <location>
        <begin position="802"/>
        <end position="885"/>
    </location>
</feature>
<feature type="compositionally biased region" description="Low complexity" evidence="4">
    <location>
        <begin position="247"/>
        <end position="256"/>
    </location>
</feature>
<keyword evidence="7" id="KW-1185">Reference proteome</keyword>
<feature type="compositionally biased region" description="Polar residues" evidence="4">
    <location>
        <begin position="65"/>
        <end position="75"/>
    </location>
</feature>
<feature type="compositionally biased region" description="Polar residues" evidence="4">
    <location>
        <begin position="23"/>
        <end position="43"/>
    </location>
</feature>
<dbReference type="InterPro" id="IPR036063">
    <property type="entry name" value="Smr_dom_sf"/>
</dbReference>
<feature type="region of interest" description="Disordered" evidence="4">
    <location>
        <begin position="202"/>
        <end position="340"/>
    </location>
</feature>
<evidence type="ECO:0000313" key="7">
    <source>
        <dbReference type="Proteomes" id="UP001497512"/>
    </source>
</evidence>
<feature type="region of interest" description="Disordered" evidence="4">
    <location>
        <begin position="160"/>
        <end position="182"/>
    </location>
</feature>
<dbReference type="InterPro" id="IPR002885">
    <property type="entry name" value="PPR_rpt"/>
</dbReference>
<dbReference type="Pfam" id="PF01535">
    <property type="entry name" value="PPR"/>
    <property type="match status" value="1"/>
</dbReference>
<accession>A0ABP0UKW0</accession>
<dbReference type="EMBL" id="OZ019896">
    <property type="protein sequence ID" value="CAK9223431.1"/>
    <property type="molecule type" value="Genomic_DNA"/>
</dbReference>
<sequence>MLRPKQLVPLYKATRTWLVAGTTCGTRTGDGSCNNPNGTCTSDEQGENGKRSTPAFNPVLDQPQRIPSSPATQPEGSYKKSPERTQPVAFHATPIPSIYLKDTFGQAGNPTETSGLGQDGKVIPVVRVLASPTGKDPTSRPDKVGLAVIGGLSSIENSVVSTTGSRSSNYRLPRQPSRTSSTAIAFEKGGKEVATAARAEQEVQSASVGNEGCSSITTARESQRRSGSNDTLSDAGGNSRVVWQARTTQSQSSTGQPSPVHAWSSSSGTVRRTLPALLPKQASVPGSVLEASSSTSKDEVPSWKGGDGRGFRAPRGVNHGRPQSGGRRHTHKAASEPRAATGEVVDHVCDILNQLNWRPETIDALSNLNARFNAFHINEVLKHQKEAGLALKFFNWAKGQSGFKHDVCTYTTMIGILGRARNFEACSRLLEEMQREGCEPSVVTYNRLIHLYGRANYLGQAVRIFHQMQGVGCSPDRVTYCTLIDLHSKAGFHDIAMDMYQQMQQAGFQPDTFTYSVIIHCLGKAGKVNAAYKLFQEMIEHGCIPSLVTYNIIIDSQAKAGSPHMAMKLYNDMQDAGFQPDRVTYSIMMEVLGQIGHIDEAELMFGEMEQAGWTADVLIYGLLIEMWGKAGNADKAWDWYKRMLGAGLTPNVQITNSLLGTYLRMQQIAAARNMLDSMKTWGLTPALQTLTILLSSCTASAHHQHQQVMGLMASTDHPASALVCSLLSVEVPMQELKIGIQQFFESCHGEVHDSKRGFTDALIEFLHQLGCRREAGLVWEVAREYNLYPLAVREKVKNQWSIDLHVMSIGTALVALSRTLSGLRETMVYTGRAPERIEIITGWGKHSRVTGSSLVRHAVQNMLASLGSPFYMENSNLGCFVSSGKPLSEWLHQKHVEQMLLL</sequence>
<dbReference type="InterPro" id="IPR011990">
    <property type="entry name" value="TPR-like_helical_dom_sf"/>
</dbReference>
<dbReference type="PROSITE" id="PS50828">
    <property type="entry name" value="SMR"/>
    <property type="match status" value="1"/>
</dbReference>
<dbReference type="Pfam" id="PF13812">
    <property type="entry name" value="PPR_3"/>
    <property type="match status" value="1"/>
</dbReference>
<reference evidence="6" key="1">
    <citation type="submission" date="2024-02" db="EMBL/GenBank/DDBJ databases">
        <authorList>
            <consortium name="ELIXIR-Norway"/>
            <consortium name="Elixir Norway"/>
        </authorList>
    </citation>
    <scope>NUCLEOTIDE SEQUENCE</scope>
</reference>
<protein>
    <recommendedName>
        <fullName evidence="5">Smr domain-containing protein</fullName>
    </recommendedName>
</protein>
<dbReference type="Pfam" id="PF13041">
    <property type="entry name" value="PPR_2"/>
    <property type="match status" value="2"/>
</dbReference>
<dbReference type="Pfam" id="PF12854">
    <property type="entry name" value="PPR_1"/>
    <property type="match status" value="1"/>
</dbReference>
<dbReference type="Gene3D" id="1.25.40.10">
    <property type="entry name" value="Tetratricopeptide repeat domain"/>
    <property type="match status" value="3"/>
</dbReference>
<dbReference type="Proteomes" id="UP001497512">
    <property type="component" value="Chromosome 4"/>
</dbReference>
<dbReference type="SUPFAM" id="SSF81901">
    <property type="entry name" value="HCP-like"/>
    <property type="match status" value="1"/>
</dbReference>
<feature type="repeat" description="PPR" evidence="3">
    <location>
        <begin position="546"/>
        <end position="580"/>
    </location>
</feature>